<evidence type="ECO:0000313" key="8">
    <source>
        <dbReference type="EMBL" id="OWS69437.1"/>
    </source>
</evidence>
<keyword evidence="4" id="KW-0443">Lipid metabolism</keyword>
<comment type="pathway">
    <text evidence="1">Lipid metabolism.</text>
</comment>
<dbReference type="Proteomes" id="UP000197528">
    <property type="component" value="Unassembled WGS sequence"/>
</dbReference>
<keyword evidence="6" id="KW-0812">Transmembrane</keyword>
<evidence type="ECO:0000259" key="7">
    <source>
        <dbReference type="SMART" id="SM00563"/>
    </source>
</evidence>
<keyword evidence="6" id="KW-1133">Transmembrane helix</keyword>
<dbReference type="GO" id="GO:0006654">
    <property type="term" value="P:phosphatidic acid biosynthetic process"/>
    <property type="evidence" value="ECO:0007669"/>
    <property type="project" value="TreeGrafter"/>
</dbReference>
<dbReference type="AlphaFoldDB" id="A0A254Q3E4"/>
<gene>
    <name evidence="8" type="ORF">CBI31_03490</name>
</gene>
<keyword evidence="6" id="KW-0472">Membrane</keyword>
<evidence type="ECO:0000256" key="2">
    <source>
        <dbReference type="ARBA" id="ARBA00022516"/>
    </source>
</evidence>
<evidence type="ECO:0000256" key="6">
    <source>
        <dbReference type="SAM" id="Phobius"/>
    </source>
</evidence>
<keyword evidence="2" id="KW-0444">Lipid biosynthesis</keyword>
<dbReference type="CDD" id="cd07989">
    <property type="entry name" value="LPLAT_AGPAT-like"/>
    <property type="match status" value="1"/>
</dbReference>
<feature type="domain" description="Phospholipid/glycerol acyltransferase" evidence="7">
    <location>
        <begin position="79"/>
        <end position="190"/>
    </location>
</feature>
<dbReference type="SMART" id="SM00563">
    <property type="entry name" value="PlsC"/>
    <property type="match status" value="1"/>
</dbReference>
<reference evidence="8 9" key="1">
    <citation type="submission" date="2017-05" db="EMBL/GenBank/DDBJ databases">
        <title>Genome of Polynucleobacter sp. MWH-Feld-100.</title>
        <authorList>
            <person name="Hahn M.W."/>
        </authorList>
    </citation>
    <scope>NUCLEOTIDE SEQUENCE [LARGE SCALE GENOMIC DNA]</scope>
    <source>
        <strain evidence="8 9">MWH-Feld-100</strain>
    </source>
</reference>
<protein>
    <submittedName>
        <fullName evidence="8">1-acyl-sn-glycerol-3-phosphate acyltransferase</fullName>
    </submittedName>
</protein>
<dbReference type="Pfam" id="PF01553">
    <property type="entry name" value="Acyltransferase"/>
    <property type="match status" value="1"/>
</dbReference>
<dbReference type="SUPFAM" id="SSF69593">
    <property type="entry name" value="Glycerol-3-phosphate (1)-acyltransferase"/>
    <property type="match status" value="1"/>
</dbReference>
<evidence type="ECO:0000256" key="4">
    <source>
        <dbReference type="ARBA" id="ARBA00023098"/>
    </source>
</evidence>
<keyword evidence="5 8" id="KW-0012">Acyltransferase</keyword>
<evidence type="ECO:0000313" key="9">
    <source>
        <dbReference type="Proteomes" id="UP000197528"/>
    </source>
</evidence>
<comment type="caution">
    <text evidence="8">The sequence shown here is derived from an EMBL/GenBank/DDBJ whole genome shotgun (WGS) entry which is preliminary data.</text>
</comment>
<dbReference type="GO" id="GO:0003841">
    <property type="term" value="F:1-acylglycerol-3-phosphate O-acyltransferase activity"/>
    <property type="evidence" value="ECO:0007669"/>
    <property type="project" value="TreeGrafter"/>
</dbReference>
<evidence type="ECO:0000256" key="1">
    <source>
        <dbReference type="ARBA" id="ARBA00005189"/>
    </source>
</evidence>
<name>A0A254Q3E4_9BURK</name>
<keyword evidence="9" id="KW-1185">Reference proteome</keyword>
<dbReference type="OrthoDB" id="9806880at2"/>
<accession>A0A254Q3E4</accession>
<sequence length="262" mass="29391">MTTRKSPSNINTPFFIYIALWLLVWLHVLRGVITLLVLFPFLSASSKNDHIQRWSKRLLKIFGVQLHVNHANLLPQSSYLLAANHVSWLDIHAINAFKPIRFVAKSEVASWPIFGWMAKQLGTVFIKRDSTRHARQVVDGVAAILKTQSICIFPEGTSTIGKGVQLFKPNLFEAAAVSEVPVCAMALAYFDRYTGQHSEVPAFIGDMGLIGSMASILKNRRLRVELAIFAPIKATPELPVDRKMLALYSQEHIAQYLAKHCN</sequence>
<organism evidence="8 9">
    <name type="scientific">Polynucleobacter campilacus</name>
    <dbReference type="NCBI Taxonomy" id="1743163"/>
    <lineage>
        <taxon>Bacteria</taxon>
        <taxon>Pseudomonadati</taxon>
        <taxon>Pseudomonadota</taxon>
        <taxon>Betaproteobacteria</taxon>
        <taxon>Burkholderiales</taxon>
        <taxon>Burkholderiaceae</taxon>
        <taxon>Polynucleobacter</taxon>
    </lineage>
</organism>
<evidence type="ECO:0000256" key="3">
    <source>
        <dbReference type="ARBA" id="ARBA00022679"/>
    </source>
</evidence>
<dbReference type="EMBL" id="NGUP01000003">
    <property type="protein sequence ID" value="OWS69437.1"/>
    <property type="molecule type" value="Genomic_DNA"/>
</dbReference>
<dbReference type="PANTHER" id="PTHR10434">
    <property type="entry name" value="1-ACYL-SN-GLYCEROL-3-PHOSPHATE ACYLTRANSFERASE"/>
    <property type="match status" value="1"/>
</dbReference>
<feature type="transmembrane region" description="Helical" evidence="6">
    <location>
        <begin position="14"/>
        <end position="42"/>
    </location>
</feature>
<evidence type="ECO:0000256" key="5">
    <source>
        <dbReference type="ARBA" id="ARBA00023315"/>
    </source>
</evidence>
<dbReference type="InterPro" id="IPR002123">
    <property type="entry name" value="Plipid/glycerol_acylTrfase"/>
</dbReference>
<dbReference type="RefSeq" id="WP_088525053.1">
    <property type="nucleotide sequence ID" value="NZ_NGUP01000003.1"/>
</dbReference>
<dbReference type="PANTHER" id="PTHR10434:SF64">
    <property type="entry name" value="1-ACYL-SN-GLYCEROL-3-PHOSPHATE ACYLTRANSFERASE-RELATED"/>
    <property type="match status" value="1"/>
</dbReference>
<proteinExistence type="predicted"/>
<keyword evidence="3 8" id="KW-0808">Transferase</keyword>